<dbReference type="InterPro" id="IPR000644">
    <property type="entry name" value="CBS_dom"/>
</dbReference>
<dbReference type="EMBL" id="PTRA01000001">
    <property type="protein sequence ID" value="PQA59204.1"/>
    <property type="molecule type" value="Genomic_DNA"/>
</dbReference>
<organism evidence="3 4">
    <name type="scientific">Siphonobacter curvatus</name>
    <dbReference type="NCBI Taxonomy" id="2094562"/>
    <lineage>
        <taxon>Bacteria</taxon>
        <taxon>Pseudomonadati</taxon>
        <taxon>Bacteroidota</taxon>
        <taxon>Cytophagia</taxon>
        <taxon>Cytophagales</taxon>
        <taxon>Cytophagaceae</taxon>
        <taxon>Siphonobacter</taxon>
    </lineage>
</organism>
<evidence type="ECO:0000313" key="3">
    <source>
        <dbReference type="EMBL" id="PQA59204.1"/>
    </source>
</evidence>
<proteinExistence type="predicted"/>
<dbReference type="OrthoDB" id="1523762at2"/>
<name>A0A2S7INA0_9BACT</name>
<evidence type="ECO:0000313" key="4">
    <source>
        <dbReference type="Proteomes" id="UP000239590"/>
    </source>
</evidence>
<comment type="caution">
    <text evidence="3">The sequence shown here is derived from an EMBL/GenBank/DDBJ whole genome shotgun (WGS) entry which is preliminary data.</text>
</comment>
<dbReference type="Pfam" id="PF00571">
    <property type="entry name" value="CBS"/>
    <property type="match status" value="1"/>
</dbReference>
<dbReference type="Proteomes" id="UP000239590">
    <property type="component" value="Unassembled WGS sequence"/>
</dbReference>
<sequence>MLAEELIDPLLPTLRPTDTVGKALDWMQEFRIPQLALAEGETYVGILSEERLMNADEEDSLAELEPEYATVTVQPYQHLYDLLRTAQLYQLEVLPVVDEEQQFTGSISVNELLKRFASELGTQEEGAVLVLQVEDRDYSMSEVSRLIESNDVKIVSSYFHSGDYETDRPGKLTLKLNRRDIKAVIATFERYNYVIDSVFTTEALDTTDRDRLDLLLRYLNI</sequence>
<accession>A0A2S7INA0</accession>
<feature type="domain" description="CBS" evidence="2">
    <location>
        <begin position="7"/>
        <end position="63"/>
    </location>
</feature>
<dbReference type="RefSeq" id="WP_104710524.1">
    <property type="nucleotide sequence ID" value="NZ_PTRA01000001.1"/>
</dbReference>
<gene>
    <name evidence="3" type="ORF">C5O19_05990</name>
</gene>
<keyword evidence="1" id="KW-0129">CBS domain</keyword>
<protein>
    <submittedName>
        <fullName evidence="3">CBS domain-containing protein</fullName>
    </submittedName>
</protein>
<dbReference type="Gene3D" id="3.10.580.10">
    <property type="entry name" value="CBS-domain"/>
    <property type="match status" value="1"/>
</dbReference>
<dbReference type="PROSITE" id="PS51371">
    <property type="entry name" value="CBS"/>
    <property type="match status" value="2"/>
</dbReference>
<feature type="domain" description="CBS" evidence="2">
    <location>
        <begin position="64"/>
        <end position="122"/>
    </location>
</feature>
<evidence type="ECO:0000259" key="2">
    <source>
        <dbReference type="PROSITE" id="PS51371"/>
    </source>
</evidence>
<dbReference type="AlphaFoldDB" id="A0A2S7INA0"/>
<dbReference type="SUPFAM" id="SSF54631">
    <property type="entry name" value="CBS-domain pair"/>
    <property type="match status" value="1"/>
</dbReference>
<reference evidence="4" key="1">
    <citation type="submission" date="2018-02" db="EMBL/GenBank/DDBJ databases">
        <title>Genome sequencing of Solimonas sp. HR-BB.</title>
        <authorList>
            <person name="Lee Y."/>
            <person name="Jeon C.O."/>
        </authorList>
    </citation>
    <scope>NUCLEOTIDE SEQUENCE [LARGE SCALE GENOMIC DNA]</scope>
    <source>
        <strain evidence="4">HR-U</strain>
    </source>
</reference>
<evidence type="ECO:0000256" key="1">
    <source>
        <dbReference type="PROSITE-ProRule" id="PRU00703"/>
    </source>
</evidence>
<keyword evidence="4" id="KW-1185">Reference proteome</keyword>
<dbReference type="InterPro" id="IPR046342">
    <property type="entry name" value="CBS_dom_sf"/>
</dbReference>